<dbReference type="InterPro" id="IPR036291">
    <property type="entry name" value="NAD(P)-bd_dom_sf"/>
</dbReference>
<dbReference type="InterPro" id="IPR001509">
    <property type="entry name" value="Epimerase_deHydtase"/>
</dbReference>
<evidence type="ECO:0000259" key="1">
    <source>
        <dbReference type="Pfam" id="PF01370"/>
    </source>
</evidence>
<dbReference type="Pfam" id="PF01370">
    <property type="entry name" value="Epimerase"/>
    <property type="match status" value="1"/>
</dbReference>
<accession>A0A6J4QW36</accession>
<reference evidence="2" key="1">
    <citation type="submission" date="2020-02" db="EMBL/GenBank/DDBJ databases">
        <authorList>
            <person name="Meier V. D."/>
        </authorList>
    </citation>
    <scope>NUCLEOTIDE SEQUENCE</scope>
    <source>
        <strain evidence="2">AVDCRST_MAG82</strain>
    </source>
</reference>
<evidence type="ECO:0000313" key="2">
    <source>
        <dbReference type="EMBL" id="CAA9449502.1"/>
    </source>
</evidence>
<proteinExistence type="predicted"/>
<sequence>MLGGGGFLGFHAVAEALAQGHEVTTFSREGEVPLGGVEALGGDRRSDLSALWGRGWDAVLDTFSDPEAVGETARLLSGSVGAYGFVSGVSVYHPEGPAVANEGSPLRRPEDPTISEDDPLQERSIAKLRCEGAVREQFRGPTLVVRPGIMVGPRDPTDRFTWWPVRLRAALAGEVGEEVLAPGDPTRPVQFTDARDLAAWMAGMLDAAEEGTFNAVGPGRPVTVSEVLHSCLQAAAISTDAEDGQQVRMGWAGEDFLREGLVGVPEEERPLWFPEDQIPFRAVDSSKAAEAGLSFRPVDETALDTLAWARSNPREGGLRAGFSREVESDLLRRWRKRSQNTENTR</sequence>
<dbReference type="SUPFAM" id="SSF51735">
    <property type="entry name" value="NAD(P)-binding Rossmann-fold domains"/>
    <property type="match status" value="1"/>
</dbReference>
<organism evidence="2">
    <name type="scientific">uncultured Rubrobacteraceae bacterium</name>
    <dbReference type="NCBI Taxonomy" id="349277"/>
    <lineage>
        <taxon>Bacteria</taxon>
        <taxon>Bacillati</taxon>
        <taxon>Actinomycetota</taxon>
        <taxon>Rubrobacteria</taxon>
        <taxon>Rubrobacterales</taxon>
        <taxon>Rubrobacteraceae</taxon>
        <taxon>environmental samples</taxon>
    </lineage>
</organism>
<dbReference type="Gene3D" id="3.40.50.720">
    <property type="entry name" value="NAD(P)-binding Rossmann-like Domain"/>
    <property type="match status" value="1"/>
</dbReference>
<dbReference type="EMBL" id="CADCVA010000448">
    <property type="protein sequence ID" value="CAA9449502.1"/>
    <property type="molecule type" value="Genomic_DNA"/>
</dbReference>
<dbReference type="AlphaFoldDB" id="A0A6J4QW36"/>
<name>A0A6J4QW36_9ACTN</name>
<feature type="domain" description="NAD-dependent epimerase/dehydratase" evidence="1">
    <location>
        <begin position="2"/>
        <end position="211"/>
    </location>
</feature>
<gene>
    <name evidence="2" type="ORF">AVDCRST_MAG82-3665</name>
</gene>
<protein>
    <recommendedName>
        <fullName evidence="1">NAD-dependent epimerase/dehydratase domain-containing protein</fullName>
    </recommendedName>
</protein>